<dbReference type="AlphaFoldDB" id="A0A494WQI6"/>
<dbReference type="KEGG" id="csci:HDCHBGLK_01853"/>
<dbReference type="RefSeq" id="WP_130574582.1">
    <property type="nucleotide sequence ID" value="NZ_CP036170.1"/>
</dbReference>
<dbReference type="GeneID" id="62696062"/>
<dbReference type="Proteomes" id="UP000289664">
    <property type="component" value="Chromosome"/>
</dbReference>
<gene>
    <name evidence="1" type="ORF">HDCHBGLK_01853</name>
</gene>
<sequence length="94" mass="10670">MAVQMSLLDALQQKACCSHLSDLRFLNRPEQARLAREIEQIPTSAASLFEWNDALAYLVNGPPQDTPEAARERLICLLGHPERIEAKNYFESEE</sequence>
<name>A0A494WQI6_CLOS5</name>
<keyword evidence="2" id="KW-1185">Reference proteome</keyword>
<accession>A0A494WQI6</accession>
<evidence type="ECO:0000313" key="1">
    <source>
        <dbReference type="EMBL" id="QBF74451.1"/>
    </source>
</evidence>
<organism evidence="1 2">
    <name type="scientific">Clostridium scindens (strain ATCC 35704 / DSM 5676 / VPI 13733 / 19)</name>
    <dbReference type="NCBI Taxonomy" id="411468"/>
    <lineage>
        <taxon>Bacteria</taxon>
        <taxon>Bacillati</taxon>
        <taxon>Bacillota</taxon>
        <taxon>Clostridia</taxon>
        <taxon>Lachnospirales</taxon>
        <taxon>Lachnospiraceae</taxon>
    </lineage>
</organism>
<evidence type="ECO:0000313" key="2">
    <source>
        <dbReference type="Proteomes" id="UP000289664"/>
    </source>
</evidence>
<proteinExistence type="predicted"/>
<reference evidence="1 2" key="1">
    <citation type="journal article" date="2019" name="Appl. Environ. Microbiol.">
        <title>Clostridium scindens ATCC 35704: integration of nutritional requirements, the complete genome sequence, and global transcriptional responses to bile acids.</title>
        <authorList>
            <person name="Devendran S."/>
            <person name="Shrestha R."/>
            <person name="Alves J.M.P."/>
            <person name="Wolf P.G."/>
            <person name="Ly L."/>
            <person name="Hernandez A.G."/>
            <person name="Mendez-Garcia C."/>
            <person name="Inboden A."/>
            <person name="Wiley J."/>
            <person name="Paul O."/>
            <person name="Allen A."/>
            <person name="Springer E."/>
            <person name="Wright C.L."/>
            <person name="Fields C.J."/>
            <person name="Daniel S.L."/>
            <person name="Ridlon J.M."/>
        </authorList>
    </citation>
    <scope>NUCLEOTIDE SEQUENCE [LARGE SCALE GENOMIC DNA]</scope>
    <source>
        <strain evidence="1 2">ATCC 35704</strain>
    </source>
</reference>
<protein>
    <submittedName>
        <fullName evidence="1">Uncharacterized protein</fullName>
    </submittedName>
</protein>
<dbReference type="EMBL" id="CP036170">
    <property type="protein sequence ID" value="QBF74451.1"/>
    <property type="molecule type" value="Genomic_DNA"/>
</dbReference>
<dbReference type="OrthoDB" id="1653472at2"/>